<organism evidence="1 2">
    <name type="scientific">Klenkia brasiliensis</name>
    <dbReference type="NCBI Taxonomy" id="333142"/>
    <lineage>
        <taxon>Bacteria</taxon>
        <taxon>Bacillati</taxon>
        <taxon>Actinomycetota</taxon>
        <taxon>Actinomycetes</taxon>
        <taxon>Geodermatophilales</taxon>
        <taxon>Geodermatophilaceae</taxon>
        <taxon>Klenkia</taxon>
    </lineage>
</organism>
<dbReference type="OrthoDB" id="8163513at2"/>
<dbReference type="RefSeq" id="WP_091062356.1">
    <property type="nucleotide sequence ID" value="NZ_FNCF01000003.1"/>
</dbReference>
<evidence type="ECO:0000313" key="2">
    <source>
        <dbReference type="Proteomes" id="UP000198863"/>
    </source>
</evidence>
<evidence type="ECO:0008006" key="3">
    <source>
        <dbReference type="Google" id="ProtNLM"/>
    </source>
</evidence>
<dbReference type="InterPro" id="IPR029063">
    <property type="entry name" value="SAM-dependent_MTases_sf"/>
</dbReference>
<sequence>MTTTDDPATDWYAWHAPYDELVSPLSRRLAVVQDAVRGVLDDARPGPLRVVSLASGQARDLLPLLIEHPRGVDVQALLVEQDARNADFAEGAVLGAALHGVRVVVGDAGDGDVLADAVPADLVLACGLFGLLDDDEAEAVVRALPHLLAAGGRVVWTRNRRHGDPTRRLRDAFAAAGMSEVSYTAGAPEEGSFSVGVARWDGPDGRLAAGTRVFGLS</sequence>
<name>A0A1G7SV87_9ACTN</name>
<evidence type="ECO:0000313" key="1">
    <source>
        <dbReference type="EMBL" id="SDG26997.1"/>
    </source>
</evidence>
<dbReference type="EMBL" id="FNCF01000003">
    <property type="protein sequence ID" value="SDG26997.1"/>
    <property type="molecule type" value="Genomic_DNA"/>
</dbReference>
<dbReference type="CDD" id="cd02440">
    <property type="entry name" value="AdoMet_MTases"/>
    <property type="match status" value="1"/>
</dbReference>
<protein>
    <recommendedName>
        <fullName evidence="3">Methyltransferase domain-containing protein</fullName>
    </recommendedName>
</protein>
<proteinExistence type="predicted"/>
<accession>A0A1G7SV87</accession>
<reference evidence="2" key="1">
    <citation type="submission" date="2016-10" db="EMBL/GenBank/DDBJ databases">
        <authorList>
            <person name="Varghese N."/>
            <person name="Submissions S."/>
        </authorList>
    </citation>
    <scope>NUCLEOTIDE SEQUENCE [LARGE SCALE GENOMIC DNA]</scope>
    <source>
        <strain evidence="2">DSM 44526</strain>
    </source>
</reference>
<dbReference type="Gene3D" id="3.40.50.150">
    <property type="entry name" value="Vaccinia Virus protein VP39"/>
    <property type="match status" value="1"/>
</dbReference>
<gene>
    <name evidence="1" type="ORF">SAMN05660324_2185</name>
</gene>
<keyword evidence="2" id="KW-1185">Reference proteome</keyword>
<dbReference type="AlphaFoldDB" id="A0A1G7SV87"/>
<dbReference type="Proteomes" id="UP000198863">
    <property type="component" value="Unassembled WGS sequence"/>
</dbReference>
<dbReference type="SUPFAM" id="SSF53335">
    <property type="entry name" value="S-adenosyl-L-methionine-dependent methyltransferases"/>
    <property type="match status" value="1"/>
</dbReference>